<dbReference type="RefSeq" id="WP_127800805.1">
    <property type="nucleotide sequence ID" value="NZ_CP044018.1"/>
</dbReference>
<reference evidence="7 8" key="1">
    <citation type="submission" date="2019-09" db="EMBL/GenBank/DDBJ databases">
        <title>Non-baumannii Acinetobacter spp. carrying blaNDM-1 isolated in China.</title>
        <authorList>
            <person name="Cui C."/>
            <person name="Chen C."/>
            <person name="Sun J."/>
            <person name="Liu Y."/>
        </authorList>
    </citation>
    <scope>NUCLEOTIDE SEQUENCE [LARGE SCALE GENOMIC DNA]</scope>
    <source>
        <strain evidence="7 8">B18</strain>
    </source>
</reference>
<dbReference type="InterPro" id="IPR046977">
    <property type="entry name" value="RsmC/RlmG"/>
</dbReference>
<dbReference type="GO" id="GO:0052914">
    <property type="term" value="F:16S rRNA (guanine(1207)-N(2))-methyltransferase activity"/>
    <property type="evidence" value="ECO:0007669"/>
    <property type="project" value="UniProtKB-EC"/>
</dbReference>
<comment type="function">
    <text evidence="6">Specifically methylates the guanine in position 1207 of 16S rRNA in the 30S particle.</text>
</comment>
<keyword evidence="2 6" id="KW-0698">rRNA processing</keyword>
<dbReference type="Pfam" id="PF08468">
    <property type="entry name" value="MTS_N"/>
    <property type="match status" value="1"/>
</dbReference>
<keyword evidence="4 6" id="KW-0808">Transferase</keyword>
<dbReference type="SUPFAM" id="SSF53335">
    <property type="entry name" value="S-adenosyl-L-methionine-dependent methyltransferases"/>
    <property type="match status" value="1"/>
</dbReference>
<keyword evidence="1 6" id="KW-0963">Cytoplasm</keyword>
<dbReference type="InterPro" id="IPR023543">
    <property type="entry name" value="rRNA_ssu_MeTfrase_C"/>
</dbReference>
<dbReference type="HAMAP" id="MF_01862">
    <property type="entry name" value="16SrRNA_methyltr_C"/>
    <property type="match status" value="1"/>
</dbReference>
<evidence type="ECO:0000256" key="4">
    <source>
        <dbReference type="ARBA" id="ARBA00022679"/>
    </source>
</evidence>
<evidence type="ECO:0000313" key="7">
    <source>
        <dbReference type="EMBL" id="QIC71007.1"/>
    </source>
</evidence>
<evidence type="ECO:0000256" key="5">
    <source>
        <dbReference type="ARBA" id="ARBA00022691"/>
    </source>
</evidence>
<dbReference type="CDD" id="cd02440">
    <property type="entry name" value="AdoMet_MTases"/>
    <property type="match status" value="1"/>
</dbReference>
<dbReference type="GO" id="GO:0003676">
    <property type="term" value="F:nucleic acid binding"/>
    <property type="evidence" value="ECO:0007669"/>
    <property type="project" value="InterPro"/>
</dbReference>
<sequence>MDAKSEVLLRQYDYLSGRVLLINAPTDQLFAEFGESVQPFFWTWNFNDYHYFQNQTAPVHFGADFPEGEFDQAVIFVPKSKELLNYVLHNVAAHLQTSSSVFLVGEKKGGVERAAKQLQPYGKALKLDSARHCQLWQLTLDCSVEKKALADWAQRYTVATPKGDLQICALPGVFSQNRLDIGTAVFLPYLSQVPSGKIADFGCGAGIISAYLAKLNPDNRIFALDVDAFALASTQMTFEHNQLNPQQLEIKAVSGIEDAPLFLHAIVSNPPFHQGIQTDYDASEKLCKTARRHLKSGGELWIVANRFLNYPLLIEQSFGQCTVKADQQGFKVLFASTQKNVKEV</sequence>
<dbReference type="GO" id="GO:0005737">
    <property type="term" value="C:cytoplasm"/>
    <property type="evidence" value="ECO:0007669"/>
    <property type="project" value="UniProtKB-SubCell"/>
</dbReference>
<dbReference type="Proteomes" id="UP000503440">
    <property type="component" value="Chromosome"/>
</dbReference>
<dbReference type="EMBL" id="CP044455">
    <property type="protein sequence ID" value="QIC71007.1"/>
    <property type="molecule type" value="Genomic_DNA"/>
</dbReference>
<comment type="subunit">
    <text evidence="6">Monomer.</text>
</comment>
<comment type="subcellular location">
    <subcellularLocation>
        <location evidence="6">Cytoplasm</location>
    </subcellularLocation>
</comment>
<dbReference type="Pfam" id="PF05175">
    <property type="entry name" value="MTS"/>
    <property type="match status" value="1"/>
</dbReference>
<dbReference type="EC" id="2.1.1.172" evidence="6"/>
<comment type="similarity">
    <text evidence="6">Belongs to the methyltransferase superfamily. RsmC family.</text>
</comment>
<evidence type="ECO:0000256" key="3">
    <source>
        <dbReference type="ARBA" id="ARBA00022603"/>
    </source>
</evidence>
<protein>
    <recommendedName>
        <fullName evidence="6">Ribosomal RNA small subunit methyltransferase C</fullName>
        <ecNumber evidence="6">2.1.1.172</ecNumber>
    </recommendedName>
    <alternativeName>
        <fullName evidence="6">16S rRNA m2G1207 methyltransferase</fullName>
    </alternativeName>
    <alternativeName>
        <fullName evidence="6">rRNA (guanine-N(2)-)-methyltransferase RsmC</fullName>
    </alternativeName>
</protein>
<accession>A0A6C0Y433</accession>
<evidence type="ECO:0000256" key="1">
    <source>
        <dbReference type="ARBA" id="ARBA00022490"/>
    </source>
</evidence>
<comment type="catalytic activity">
    <reaction evidence="6">
        <text>guanosine(1207) in 16S rRNA + S-adenosyl-L-methionine = N(2)-methylguanosine(1207) in 16S rRNA + S-adenosyl-L-homocysteine + H(+)</text>
        <dbReference type="Rhea" id="RHEA:42736"/>
        <dbReference type="Rhea" id="RHEA-COMP:10213"/>
        <dbReference type="Rhea" id="RHEA-COMP:10214"/>
        <dbReference type="ChEBI" id="CHEBI:15378"/>
        <dbReference type="ChEBI" id="CHEBI:57856"/>
        <dbReference type="ChEBI" id="CHEBI:59789"/>
        <dbReference type="ChEBI" id="CHEBI:74269"/>
        <dbReference type="ChEBI" id="CHEBI:74481"/>
        <dbReference type="EC" id="2.1.1.172"/>
    </reaction>
</comment>
<evidence type="ECO:0000256" key="6">
    <source>
        <dbReference type="HAMAP-Rule" id="MF_01862"/>
    </source>
</evidence>
<organism evidence="7 8">
    <name type="scientific">Acinetobacter indicus</name>
    <dbReference type="NCBI Taxonomy" id="756892"/>
    <lineage>
        <taxon>Bacteria</taxon>
        <taxon>Pseudomonadati</taxon>
        <taxon>Pseudomonadota</taxon>
        <taxon>Gammaproteobacteria</taxon>
        <taxon>Moraxellales</taxon>
        <taxon>Moraxellaceae</taxon>
        <taxon>Acinetobacter</taxon>
    </lineage>
</organism>
<name>A0A6C0Y433_9GAMM</name>
<keyword evidence="3 6" id="KW-0489">Methyltransferase</keyword>
<evidence type="ECO:0000256" key="2">
    <source>
        <dbReference type="ARBA" id="ARBA00022552"/>
    </source>
</evidence>
<dbReference type="InterPro" id="IPR002052">
    <property type="entry name" value="DNA_methylase_N6_adenine_CS"/>
</dbReference>
<dbReference type="InterPro" id="IPR007848">
    <property type="entry name" value="Small_mtfrase_dom"/>
</dbReference>
<dbReference type="PANTHER" id="PTHR47816">
    <property type="entry name" value="RIBOSOMAL RNA SMALL SUBUNIT METHYLTRANSFERASE C"/>
    <property type="match status" value="1"/>
</dbReference>
<dbReference type="AlphaFoldDB" id="A0A6C0Y433"/>
<dbReference type="InterPro" id="IPR029063">
    <property type="entry name" value="SAM-dependent_MTases_sf"/>
</dbReference>
<keyword evidence="5 6" id="KW-0949">S-adenosyl-L-methionine</keyword>
<dbReference type="PANTHER" id="PTHR47816:SF4">
    <property type="entry name" value="RIBOSOMAL RNA SMALL SUBUNIT METHYLTRANSFERASE C"/>
    <property type="match status" value="1"/>
</dbReference>
<proteinExistence type="inferred from homology"/>
<dbReference type="InterPro" id="IPR013675">
    <property type="entry name" value="Mtase_sm_N"/>
</dbReference>
<gene>
    <name evidence="6" type="primary">rsmC</name>
    <name evidence="7" type="ORF">FSC09_11610</name>
</gene>
<dbReference type="Gene3D" id="3.40.50.150">
    <property type="entry name" value="Vaccinia Virus protein VP39"/>
    <property type="match status" value="2"/>
</dbReference>
<dbReference type="PROSITE" id="PS00092">
    <property type="entry name" value="N6_MTASE"/>
    <property type="match status" value="1"/>
</dbReference>
<evidence type="ECO:0000313" key="8">
    <source>
        <dbReference type="Proteomes" id="UP000503440"/>
    </source>
</evidence>